<proteinExistence type="predicted"/>
<dbReference type="AlphaFoldDB" id="A0A085BJM7"/>
<dbReference type="Proteomes" id="UP000028623">
    <property type="component" value="Unassembled WGS sequence"/>
</dbReference>
<dbReference type="EMBL" id="JPLY01000002">
    <property type="protein sequence ID" value="KFC22672.1"/>
    <property type="molecule type" value="Genomic_DNA"/>
</dbReference>
<sequence>MFSASFSHGQTLKVSDLRKAFDHDHPTEHRQLASKGFKLISETISEDQKKFNFKNSETKEIVELTFTEDGEGGEYLNIFYFLPTEITYKKFIAALPTYKFKYSKRNSRYQLPTSSYSGENIYSHHLIQKDGKNYYSLEYASYKDKALSGPRPGSRNEIQPPPIKDSMIKVHIPES</sequence>
<gene>
    <name evidence="2" type="ORF">IO89_06360</name>
</gene>
<comment type="caution">
    <text evidence="2">The sequence shown here is derived from an EMBL/GenBank/DDBJ whole genome shotgun (WGS) entry which is preliminary data.</text>
</comment>
<dbReference type="eggNOG" id="ENOG5033V1H">
    <property type="taxonomic scope" value="Bacteria"/>
</dbReference>
<protein>
    <submittedName>
        <fullName evidence="2">Uncharacterized protein</fullName>
    </submittedName>
</protein>
<dbReference type="STRING" id="421072.SAMN04488097_3187"/>
<organism evidence="2 3">
    <name type="scientific">Epilithonimonas lactis</name>
    <dbReference type="NCBI Taxonomy" id="421072"/>
    <lineage>
        <taxon>Bacteria</taxon>
        <taxon>Pseudomonadati</taxon>
        <taxon>Bacteroidota</taxon>
        <taxon>Flavobacteriia</taxon>
        <taxon>Flavobacteriales</taxon>
        <taxon>Weeksellaceae</taxon>
        <taxon>Chryseobacterium group</taxon>
        <taxon>Epilithonimonas</taxon>
    </lineage>
</organism>
<evidence type="ECO:0000256" key="1">
    <source>
        <dbReference type="SAM" id="MobiDB-lite"/>
    </source>
</evidence>
<accession>A0A085BJM7</accession>
<evidence type="ECO:0000313" key="2">
    <source>
        <dbReference type="EMBL" id="KFC22672.1"/>
    </source>
</evidence>
<reference evidence="2 3" key="1">
    <citation type="submission" date="2014-07" db="EMBL/GenBank/DDBJ databases">
        <title>Epilithonimonas lactis LMG 22401 Genome.</title>
        <authorList>
            <person name="Pipes S.E."/>
            <person name="Stropko S.J."/>
        </authorList>
    </citation>
    <scope>NUCLEOTIDE SEQUENCE [LARGE SCALE GENOMIC DNA]</scope>
    <source>
        <strain evidence="2 3">LMG 24401</strain>
    </source>
</reference>
<name>A0A085BJM7_9FLAO</name>
<evidence type="ECO:0000313" key="3">
    <source>
        <dbReference type="Proteomes" id="UP000028623"/>
    </source>
</evidence>
<feature type="region of interest" description="Disordered" evidence="1">
    <location>
        <begin position="146"/>
        <end position="165"/>
    </location>
</feature>
<keyword evidence="3" id="KW-1185">Reference proteome</keyword>